<comment type="catalytic activity">
    <reaction evidence="4">
        <text>an N-acyl-L-alpha-aminoacyl-tRNA + H2O = an N-acyl-L-amino acid + a tRNA + H(+)</text>
        <dbReference type="Rhea" id="RHEA:54448"/>
        <dbReference type="Rhea" id="RHEA-COMP:10123"/>
        <dbReference type="Rhea" id="RHEA-COMP:13883"/>
        <dbReference type="ChEBI" id="CHEBI:15377"/>
        <dbReference type="ChEBI" id="CHEBI:15378"/>
        <dbReference type="ChEBI" id="CHEBI:59874"/>
        <dbReference type="ChEBI" id="CHEBI:78442"/>
        <dbReference type="ChEBI" id="CHEBI:138191"/>
        <dbReference type="EC" id="3.1.1.29"/>
    </reaction>
</comment>
<evidence type="ECO:0000256" key="1">
    <source>
        <dbReference type="ARBA" id="ARBA00013260"/>
    </source>
</evidence>
<gene>
    <name evidence="5" type="ORF">B1B_15064</name>
</gene>
<organism evidence="5">
    <name type="scientific">mine drainage metagenome</name>
    <dbReference type="NCBI Taxonomy" id="410659"/>
    <lineage>
        <taxon>unclassified sequences</taxon>
        <taxon>metagenomes</taxon>
        <taxon>ecological metagenomes</taxon>
    </lineage>
</organism>
<dbReference type="PANTHER" id="PTHR12649">
    <property type="entry name" value="PEPTIDYL-TRNA HYDROLASE 2"/>
    <property type="match status" value="1"/>
</dbReference>
<sequence length="127" mass="13640">MPRNPRGAERGERKMALVLRGELRLSVGKSAVQAAHAAVMLVEQARRRDESGMAEWLAQGQKKIALVVGTLDEMVDIERRARARGIAVVWVEDAGFTEVAPGTRTCLGLGPALASELDPITGSLPLL</sequence>
<dbReference type="FunFam" id="3.40.1490.10:FF:000002">
    <property type="entry name" value="Peptidyl-tRNA hydrolase 2, mitochondrial"/>
    <property type="match status" value="1"/>
</dbReference>
<evidence type="ECO:0000256" key="4">
    <source>
        <dbReference type="ARBA" id="ARBA00048707"/>
    </source>
</evidence>
<comment type="similarity">
    <text evidence="3">Belongs to the PTH2 family.</text>
</comment>
<evidence type="ECO:0000256" key="3">
    <source>
        <dbReference type="ARBA" id="ARBA00038050"/>
    </source>
</evidence>
<name>T1AE21_9ZZZZ</name>
<comment type="caution">
    <text evidence="5">The sequence shown here is derived from an EMBL/GenBank/DDBJ whole genome shotgun (WGS) entry which is preliminary data.</text>
</comment>
<dbReference type="InterPro" id="IPR023476">
    <property type="entry name" value="Pep_tRNA_hydro_II_dom_sf"/>
</dbReference>
<dbReference type="PANTHER" id="PTHR12649:SF11">
    <property type="entry name" value="PEPTIDYL-TRNA HYDROLASE 2, MITOCHONDRIAL"/>
    <property type="match status" value="1"/>
</dbReference>
<keyword evidence="2 5" id="KW-0378">Hydrolase</keyword>
<dbReference type="GO" id="GO:0004045">
    <property type="term" value="F:peptidyl-tRNA hydrolase activity"/>
    <property type="evidence" value="ECO:0007669"/>
    <property type="project" value="UniProtKB-EC"/>
</dbReference>
<dbReference type="Pfam" id="PF01981">
    <property type="entry name" value="PTH2"/>
    <property type="match status" value="1"/>
</dbReference>
<dbReference type="GO" id="GO:0005829">
    <property type="term" value="C:cytosol"/>
    <property type="evidence" value="ECO:0007669"/>
    <property type="project" value="TreeGrafter"/>
</dbReference>
<dbReference type="SUPFAM" id="SSF102462">
    <property type="entry name" value="Peptidyl-tRNA hydrolase II"/>
    <property type="match status" value="1"/>
</dbReference>
<protein>
    <recommendedName>
        <fullName evidence="1">peptidyl-tRNA hydrolase</fullName>
        <ecNumber evidence="1">3.1.1.29</ecNumber>
    </recommendedName>
</protein>
<reference evidence="5" key="1">
    <citation type="submission" date="2013-08" db="EMBL/GenBank/DDBJ databases">
        <authorList>
            <person name="Mendez C."/>
            <person name="Richter M."/>
            <person name="Ferrer M."/>
            <person name="Sanchez J."/>
        </authorList>
    </citation>
    <scope>NUCLEOTIDE SEQUENCE</scope>
</reference>
<proteinExistence type="inferred from homology"/>
<reference evidence="5" key="2">
    <citation type="journal article" date="2014" name="ISME J.">
        <title>Microbial stratification in low pH oxic and suboxic macroscopic growths along an acid mine drainage.</title>
        <authorList>
            <person name="Mendez-Garcia C."/>
            <person name="Mesa V."/>
            <person name="Sprenger R.R."/>
            <person name="Richter M."/>
            <person name="Diez M.S."/>
            <person name="Solano J."/>
            <person name="Bargiela R."/>
            <person name="Golyshina O.V."/>
            <person name="Manteca A."/>
            <person name="Ramos J.L."/>
            <person name="Gallego J.R."/>
            <person name="Llorente I."/>
            <person name="Martins Dos Santos V.A."/>
            <person name="Jensen O.N."/>
            <person name="Pelaez A.I."/>
            <person name="Sanchez J."/>
            <person name="Ferrer M."/>
        </authorList>
    </citation>
    <scope>NUCLEOTIDE SEQUENCE</scope>
</reference>
<dbReference type="AlphaFoldDB" id="T1AE21"/>
<dbReference type="EC" id="3.1.1.29" evidence="1"/>
<dbReference type="NCBIfam" id="TIGR00283">
    <property type="entry name" value="arch_pth2"/>
    <property type="match status" value="1"/>
</dbReference>
<evidence type="ECO:0000256" key="2">
    <source>
        <dbReference type="ARBA" id="ARBA00022801"/>
    </source>
</evidence>
<dbReference type="InterPro" id="IPR002833">
    <property type="entry name" value="PTH2"/>
</dbReference>
<accession>T1AE21</accession>
<dbReference type="Gene3D" id="3.40.1490.10">
    <property type="entry name" value="Bit1"/>
    <property type="match status" value="1"/>
</dbReference>
<evidence type="ECO:0000313" key="5">
    <source>
        <dbReference type="EMBL" id="EQD40115.1"/>
    </source>
</evidence>
<dbReference type="EMBL" id="AUZY01010016">
    <property type="protein sequence ID" value="EQD40115.1"/>
    <property type="molecule type" value="Genomic_DNA"/>
</dbReference>